<dbReference type="GO" id="GO:0045947">
    <property type="term" value="P:negative regulation of translational initiation"/>
    <property type="evidence" value="ECO:0007669"/>
    <property type="project" value="UniProtKB-UniRule"/>
</dbReference>
<dbReference type="GO" id="GO:0044781">
    <property type="term" value="P:bacterial-type flagellum organization"/>
    <property type="evidence" value="ECO:0007669"/>
    <property type="project" value="UniProtKB-KW"/>
</dbReference>
<comment type="similarity">
    <text evidence="6">Belongs to the CsrA/RsmA family.</text>
</comment>
<evidence type="ECO:0000256" key="6">
    <source>
        <dbReference type="HAMAP-Rule" id="MF_00167"/>
    </source>
</evidence>
<dbReference type="Proteomes" id="UP000683246">
    <property type="component" value="Chromosome"/>
</dbReference>
<evidence type="ECO:0000256" key="2">
    <source>
        <dbReference type="ARBA" id="ARBA00022491"/>
    </source>
</evidence>
<dbReference type="GO" id="GO:0048027">
    <property type="term" value="F:mRNA 5'-UTR binding"/>
    <property type="evidence" value="ECO:0007669"/>
    <property type="project" value="UniProtKB-UniRule"/>
</dbReference>
<dbReference type="PANTHER" id="PTHR34984:SF1">
    <property type="entry name" value="CARBON STORAGE REGULATOR"/>
    <property type="match status" value="1"/>
</dbReference>
<dbReference type="GO" id="GO:1902208">
    <property type="term" value="P:regulation of bacterial-type flagellum assembly"/>
    <property type="evidence" value="ECO:0007669"/>
    <property type="project" value="UniProtKB-UniRule"/>
</dbReference>
<accession>A0A8J8MGZ6</accession>
<reference evidence="7" key="1">
    <citation type="submission" date="2020-07" db="EMBL/GenBank/DDBJ databases">
        <title>Vallitalea pronyensis genome.</title>
        <authorList>
            <person name="Postec A."/>
        </authorList>
    </citation>
    <scope>NUCLEOTIDE SEQUENCE</scope>
    <source>
        <strain evidence="7">FatNI3</strain>
    </source>
</reference>
<dbReference type="InterPro" id="IPR003751">
    <property type="entry name" value="CsrA"/>
</dbReference>
<dbReference type="SUPFAM" id="SSF117130">
    <property type="entry name" value="CsrA-like"/>
    <property type="match status" value="1"/>
</dbReference>
<evidence type="ECO:0000256" key="3">
    <source>
        <dbReference type="ARBA" id="ARBA00022795"/>
    </source>
</evidence>
<sequence>MLVLGRRIGEYIMIGDNIKVQVVKSKDGDLRLAIDAPKDIEIVRGELLEDEYAQMQ</sequence>
<proteinExistence type="inferred from homology"/>
<evidence type="ECO:0000256" key="5">
    <source>
        <dbReference type="ARBA" id="ARBA00022884"/>
    </source>
</evidence>
<dbReference type="InterPro" id="IPR036107">
    <property type="entry name" value="CsrA_sf"/>
</dbReference>
<dbReference type="RefSeq" id="WP_212696889.1">
    <property type="nucleotide sequence ID" value="NZ_CP058649.1"/>
</dbReference>
<name>A0A8J8MGZ6_9FIRM</name>
<evidence type="ECO:0000313" key="8">
    <source>
        <dbReference type="Proteomes" id="UP000683246"/>
    </source>
</evidence>
<dbReference type="EMBL" id="CP058649">
    <property type="protein sequence ID" value="QUI21420.1"/>
    <property type="molecule type" value="Genomic_DNA"/>
</dbReference>
<dbReference type="Pfam" id="PF02599">
    <property type="entry name" value="CsrA"/>
    <property type="match status" value="1"/>
</dbReference>
<organism evidence="7 8">
    <name type="scientific">Vallitalea pronyensis</name>
    <dbReference type="NCBI Taxonomy" id="1348613"/>
    <lineage>
        <taxon>Bacteria</taxon>
        <taxon>Bacillati</taxon>
        <taxon>Bacillota</taxon>
        <taxon>Clostridia</taxon>
        <taxon>Lachnospirales</taxon>
        <taxon>Vallitaleaceae</taxon>
        <taxon>Vallitalea</taxon>
    </lineage>
</organism>
<keyword evidence="5 6" id="KW-0694">RNA-binding</keyword>
<keyword evidence="2 6" id="KW-0678">Repressor</keyword>
<keyword evidence="4 6" id="KW-0810">Translation regulation</keyword>
<dbReference type="GO" id="GO:0005829">
    <property type="term" value="C:cytosol"/>
    <property type="evidence" value="ECO:0007669"/>
    <property type="project" value="TreeGrafter"/>
</dbReference>
<gene>
    <name evidence="6" type="primary">csrA</name>
    <name evidence="7" type="ORF">HZI73_03575</name>
</gene>
<dbReference type="AlphaFoldDB" id="A0A8J8MGZ6"/>
<evidence type="ECO:0000256" key="1">
    <source>
        <dbReference type="ARBA" id="ARBA00022490"/>
    </source>
</evidence>
<dbReference type="GO" id="GO:0006109">
    <property type="term" value="P:regulation of carbohydrate metabolic process"/>
    <property type="evidence" value="ECO:0007669"/>
    <property type="project" value="InterPro"/>
</dbReference>
<comment type="function">
    <text evidence="6">A translational regulator that binds mRNA to regulate translation initiation and/or mRNA stability. Usually binds in the 5'-UTR at or near the Shine-Dalgarno sequence preventing ribosome-binding, thus repressing translation. Its main target seems to be the major flagellin gene, while its function is anatagonized by FliW.</text>
</comment>
<keyword evidence="8" id="KW-1185">Reference proteome</keyword>
<keyword evidence="1 6" id="KW-0963">Cytoplasm</keyword>
<evidence type="ECO:0000256" key="4">
    <source>
        <dbReference type="ARBA" id="ARBA00022845"/>
    </source>
</evidence>
<keyword evidence="3 6" id="KW-1005">Bacterial flagellum biogenesis</keyword>
<evidence type="ECO:0000313" key="7">
    <source>
        <dbReference type="EMBL" id="QUI21420.1"/>
    </source>
</evidence>
<dbReference type="HAMAP" id="MF_00167">
    <property type="entry name" value="CsrA"/>
    <property type="match status" value="1"/>
</dbReference>
<dbReference type="GO" id="GO:0006402">
    <property type="term" value="P:mRNA catabolic process"/>
    <property type="evidence" value="ECO:0007669"/>
    <property type="project" value="InterPro"/>
</dbReference>
<comment type="subcellular location">
    <subcellularLocation>
        <location evidence="6">Cytoplasm</location>
    </subcellularLocation>
</comment>
<dbReference type="KEGG" id="vpy:HZI73_03575"/>
<dbReference type="Gene3D" id="2.60.40.4380">
    <property type="entry name" value="Translational regulator CsrA"/>
    <property type="match status" value="1"/>
</dbReference>
<comment type="subunit">
    <text evidence="6">Homodimer; the beta-strands of each monomer intercalate to form a hydrophobic core, while the alpha-helices form wings that extend away from the core.</text>
</comment>
<protein>
    <recommendedName>
        <fullName evidence="6">Translational regulator CsrA</fullName>
    </recommendedName>
</protein>
<dbReference type="PANTHER" id="PTHR34984">
    <property type="entry name" value="CARBON STORAGE REGULATOR"/>
    <property type="match status" value="1"/>
</dbReference>